<keyword evidence="2" id="KW-0597">Phosphoprotein</keyword>
<evidence type="ECO:0000256" key="2">
    <source>
        <dbReference type="ARBA" id="ARBA00022553"/>
    </source>
</evidence>
<evidence type="ECO:0000313" key="12">
    <source>
        <dbReference type="Proteomes" id="UP000265520"/>
    </source>
</evidence>
<feature type="domain" description="Response regulatory" evidence="9">
    <location>
        <begin position="1"/>
        <end position="89"/>
    </location>
</feature>
<evidence type="ECO:0000256" key="7">
    <source>
        <dbReference type="ARBA" id="ARBA00023242"/>
    </source>
</evidence>
<keyword evidence="3" id="KW-0902">Two-component regulatory system</keyword>
<dbReference type="PANTHER" id="PTHR43874">
    <property type="entry name" value="TWO-COMPONENT RESPONSE REGULATOR"/>
    <property type="match status" value="1"/>
</dbReference>
<dbReference type="SUPFAM" id="SSF46689">
    <property type="entry name" value="Homeodomain-like"/>
    <property type="match status" value="1"/>
</dbReference>
<evidence type="ECO:0000313" key="11">
    <source>
        <dbReference type="EMBL" id="MCH88663.1"/>
    </source>
</evidence>
<dbReference type="SUPFAM" id="SSF52172">
    <property type="entry name" value="CheY-like"/>
    <property type="match status" value="1"/>
</dbReference>
<dbReference type="GO" id="GO:0000160">
    <property type="term" value="P:phosphorelay signal transduction system"/>
    <property type="evidence" value="ECO:0007669"/>
    <property type="project" value="UniProtKB-KW"/>
</dbReference>
<evidence type="ECO:0000256" key="5">
    <source>
        <dbReference type="ARBA" id="ARBA00023159"/>
    </source>
</evidence>
<evidence type="ECO:0000256" key="1">
    <source>
        <dbReference type="ARBA" id="ARBA00004123"/>
    </source>
</evidence>
<name>A0A392MN78_9FABA</name>
<organism evidence="11 12">
    <name type="scientific">Trifolium medium</name>
    <dbReference type="NCBI Taxonomy" id="97028"/>
    <lineage>
        <taxon>Eukaryota</taxon>
        <taxon>Viridiplantae</taxon>
        <taxon>Streptophyta</taxon>
        <taxon>Embryophyta</taxon>
        <taxon>Tracheophyta</taxon>
        <taxon>Spermatophyta</taxon>
        <taxon>Magnoliopsida</taxon>
        <taxon>eudicotyledons</taxon>
        <taxon>Gunneridae</taxon>
        <taxon>Pentapetalae</taxon>
        <taxon>rosids</taxon>
        <taxon>fabids</taxon>
        <taxon>Fabales</taxon>
        <taxon>Fabaceae</taxon>
        <taxon>Papilionoideae</taxon>
        <taxon>50 kb inversion clade</taxon>
        <taxon>NPAAA clade</taxon>
        <taxon>Hologalegina</taxon>
        <taxon>IRL clade</taxon>
        <taxon>Trifolieae</taxon>
        <taxon>Trifolium</taxon>
    </lineage>
</organism>
<evidence type="ECO:0000259" key="9">
    <source>
        <dbReference type="PROSITE" id="PS50110"/>
    </source>
</evidence>
<dbReference type="PROSITE" id="PS51294">
    <property type="entry name" value="HTH_MYB"/>
    <property type="match status" value="1"/>
</dbReference>
<comment type="caution">
    <text evidence="8">Lacks conserved residue(s) required for the propagation of feature annotation.</text>
</comment>
<accession>A0A392MN78</accession>
<keyword evidence="6" id="KW-0804">Transcription</keyword>
<dbReference type="InterPro" id="IPR009057">
    <property type="entry name" value="Homeodomain-like_sf"/>
</dbReference>
<evidence type="ECO:0000256" key="3">
    <source>
        <dbReference type="ARBA" id="ARBA00023012"/>
    </source>
</evidence>
<dbReference type="InterPro" id="IPR045279">
    <property type="entry name" value="ARR-like"/>
</dbReference>
<dbReference type="Gene3D" id="1.10.10.60">
    <property type="entry name" value="Homeodomain-like"/>
    <property type="match status" value="1"/>
</dbReference>
<feature type="domain" description="HTH myb-type" evidence="10">
    <location>
        <begin position="137"/>
        <end position="196"/>
    </location>
</feature>
<keyword evidence="5" id="KW-0010">Activator</keyword>
<dbReference type="EMBL" id="LXQA010014606">
    <property type="protein sequence ID" value="MCH88663.1"/>
    <property type="molecule type" value="Genomic_DNA"/>
</dbReference>
<dbReference type="GO" id="GO:0005634">
    <property type="term" value="C:nucleus"/>
    <property type="evidence" value="ECO:0007669"/>
    <property type="project" value="UniProtKB-SubCell"/>
</dbReference>
<dbReference type="PROSITE" id="PS50110">
    <property type="entry name" value="RESPONSE_REGULATORY"/>
    <property type="match status" value="1"/>
</dbReference>
<dbReference type="InterPro" id="IPR017930">
    <property type="entry name" value="Myb_dom"/>
</dbReference>
<feature type="non-terminal residue" evidence="11">
    <location>
        <position position="1"/>
    </location>
</feature>
<keyword evidence="12" id="KW-1185">Reference proteome</keyword>
<dbReference type="Pfam" id="PF00249">
    <property type="entry name" value="Myb_DNA-binding"/>
    <property type="match status" value="1"/>
</dbReference>
<gene>
    <name evidence="11" type="ORF">A2U01_0009554</name>
</gene>
<comment type="subcellular location">
    <subcellularLocation>
        <location evidence="1">Nucleus</location>
    </subcellularLocation>
</comment>
<sequence>ITCCTVSDAWNYLFNQNFDIILIEAHMPNNHTTFDFVGQITSLFKLPVIVMSLDHSVSSVMKSIAKGACAYWSKPLDENQFKNMWQHVVRNTLSQSQPHVVRKALSESHELPHTQTLEVKGHKKRGREVVDVPKQPLAKKNRLSWTPDLHEQFLLAVNQLGVNNAVPKEILKRMNCPGLTSGHVSSHLQKYRKYLNGDINKSKLSRGYDFHGHGEICKQQQNWTEIDDSDIFIDLSDLLS</sequence>
<keyword evidence="4" id="KW-0805">Transcription regulation</keyword>
<protein>
    <submittedName>
        <fullName evidence="11">Two-component response regulator ARR2-like</fullName>
    </submittedName>
</protein>
<dbReference type="InterPro" id="IPR001789">
    <property type="entry name" value="Sig_transdc_resp-reg_receiver"/>
</dbReference>
<dbReference type="Proteomes" id="UP000265520">
    <property type="component" value="Unassembled WGS sequence"/>
</dbReference>
<dbReference type="GO" id="GO:0003677">
    <property type="term" value="F:DNA binding"/>
    <property type="evidence" value="ECO:0007669"/>
    <property type="project" value="InterPro"/>
</dbReference>
<dbReference type="InterPro" id="IPR006447">
    <property type="entry name" value="Myb_dom_plants"/>
</dbReference>
<dbReference type="InterPro" id="IPR001005">
    <property type="entry name" value="SANT/Myb"/>
</dbReference>
<evidence type="ECO:0000256" key="8">
    <source>
        <dbReference type="PROSITE-ProRule" id="PRU00169"/>
    </source>
</evidence>
<dbReference type="GO" id="GO:0009736">
    <property type="term" value="P:cytokinin-activated signaling pathway"/>
    <property type="evidence" value="ECO:0007669"/>
    <property type="project" value="InterPro"/>
</dbReference>
<dbReference type="FunFam" id="1.10.10.60:FF:000007">
    <property type="entry name" value="Two-component response regulator"/>
    <property type="match status" value="1"/>
</dbReference>
<evidence type="ECO:0000256" key="4">
    <source>
        <dbReference type="ARBA" id="ARBA00023015"/>
    </source>
</evidence>
<dbReference type="NCBIfam" id="TIGR01557">
    <property type="entry name" value="myb_SHAQKYF"/>
    <property type="match status" value="1"/>
</dbReference>
<comment type="caution">
    <text evidence="11">The sequence shown here is derived from an EMBL/GenBank/DDBJ whole genome shotgun (WGS) entry which is preliminary data.</text>
</comment>
<reference evidence="11 12" key="1">
    <citation type="journal article" date="2018" name="Front. Plant Sci.">
        <title>Red Clover (Trifolium pratense) and Zigzag Clover (T. medium) - A Picture of Genomic Similarities and Differences.</title>
        <authorList>
            <person name="Dluhosova J."/>
            <person name="Istvanek J."/>
            <person name="Nedelnik J."/>
            <person name="Repkova J."/>
        </authorList>
    </citation>
    <scope>NUCLEOTIDE SEQUENCE [LARGE SCALE GENOMIC DNA]</scope>
    <source>
        <strain evidence="12">cv. 10/8</strain>
        <tissue evidence="11">Leaf</tissue>
    </source>
</reference>
<keyword evidence="7" id="KW-0539">Nucleus</keyword>
<dbReference type="Gene3D" id="3.40.50.2300">
    <property type="match status" value="1"/>
</dbReference>
<evidence type="ECO:0000256" key="6">
    <source>
        <dbReference type="ARBA" id="ARBA00023163"/>
    </source>
</evidence>
<dbReference type="AlphaFoldDB" id="A0A392MN78"/>
<dbReference type="InterPro" id="IPR011006">
    <property type="entry name" value="CheY-like_superfamily"/>
</dbReference>
<proteinExistence type="predicted"/>
<evidence type="ECO:0000259" key="10">
    <source>
        <dbReference type="PROSITE" id="PS51294"/>
    </source>
</evidence>
<dbReference type="PANTHER" id="PTHR43874:SF206">
    <property type="entry name" value="RESPONSE REGULATOR RECEIVER DOMAIN PROTEIN"/>
    <property type="match status" value="1"/>
</dbReference>